<dbReference type="Gene3D" id="1.10.1220.10">
    <property type="entry name" value="Met repressor-like"/>
    <property type="match status" value="1"/>
</dbReference>
<dbReference type="PANTHER" id="PTHR38781:SF1">
    <property type="entry name" value="ANTITOXIN DINJ-RELATED"/>
    <property type="match status" value="1"/>
</dbReference>
<reference evidence="3" key="2">
    <citation type="submission" date="2021-04" db="EMBL/GenBank/DDBJ databases">
        <authorList>
            <person name="Gilroy R."/>
        </authorList>
    </citation>
    <scope>NUCLEOTIDE SEQUENCE</scope>
    <source>
        <strain evidence="3">ChiSxjej3B15-24422</strain>
    </source>
</reference>
<evidence type="ECO:0000313" key="4">
    <source>
        <dbReference type="Proteomes" id="UP000824007"/>
    </source>
</evidence>
<dbReference type="Pfam" id="PF04221">
    <property type="entry name" value="RelB"/>
    <property type="match status" value="1"/>
</dbReference>
<organism evidence="3 4">
    <name type="scientific">Candidatus Eisenbergiella pullistercoris</name>
    <dbReference type="NCBI Taxonomy" id="2838555"/>
    <lineage>
        <taxon>Bacteria</taxon>
        <taxon>Bacillati</taxon>
        <taxon>Bacillota</taxon>
        <taxon>Clostridia</taxon>
        <taxon>Lachnospirales</taxon>
        <taxon>Lachnospiraceae</taxon>
        <taxon>Eisenbergiella</taxon>
    </lineage>
</organism>
<dbReference type="EMBL" id="DXDD01000105">
    <property type="protein sequence ID" value="HIY60731.1"/>
    <property type="molecule type" value="Genomic_DNA"/>
</dbReference>
<evidence type="ECO:0000313" key="3">
    <source>
        <dbReference type="EMBL" id="HIY60731.1"/>
    </source>
</evidence>
<dbReference type="AlphaFoldDB" id="A0A9D2C7R3"/>
<evidence type="ECO:0000256" key="1">
    <source>
        <dbReference type="ARBA" id="ARBA00010562"/>
    </source>
</evidence>
<dbReference type="InterPro" id="IPR013321">
    <property type="entry name" value="Arc_rbn_hlx_hlx"/>
</dbReference>
<comment type="caution">
    <text evidence="3">The sequence shown here is derived from an EMBL/GenBank/DDBJ whole genome shotgun (WGS) entry which is preliminary data.</text>
</comment>
<dbReference type="PANTHER" id="PTHR38781">
    <property type="entry name" value="ANTITOXIN DINJ-RELATED"/>
    <property type="match status" value="1"/>
</dbReference>
<dbReference type="NCBIfam" id="TIGR02384">
    <property type="entry name" value="RelB_DinJ"/>
    <property type="match status" value="1"/>
</dbReference>
<reference evidence="3" key="1">
    <citation type="journal article" date="2021" name="PeerJ">
        <title>Extensive microbial diversity within the chicken gut microbiome revealed by metagenomics and culture.</title>
        <authorList>
            <person name="Gilroy R."/>
            <person name="Ravi A."/>
            <person name="Getino M."/>
            <person name="Pursley I."/>
            <person name="Horton D.L."/>
            <person name="Alikhan N.F."/>
            <person name="Baker D."/>
            <person name="Gharbi K."/>
            <person name="Hall N."/>
            <person name="Watson M."/>
            <person name="Adriaenssens E.M."/>
            <person name="Foster-Nyarko E."/>
            <person name="Jarju S."/>
            <person name="Secka A."/>
            <person name="Antonio M."/>
            <person name="Oren A."/>
            <person name="Chaudhuri R.R."/>
            <person name="La Ragione R."/>
            <person name="Hildebrand F."/>
            <person name="Pallen M.J."/>
        </authorList>
    </citation>
    <scope>NUCLEOTIDE SEQUENCE</scope>
    <source>
        <strain evidence="3">ChiSxjej3B15-24422</strain>
    </source>
</reference>
<sequence length="103" mass="11831">MAEQVLIQFRVDKDLKQDVADICDALGTDIPTVFRMCMKQIIITRGIPFSTRLPEKAVTREEALDAFEEMRRQAADVPEMSLEEINGEIRSARADRRDIDRYG</sequence>
<comment type="similarity">
    <text evidence="1">Belongs to the RelB/DinJ antitoxin family.</text>
</comment>
<dbReference type="GO" id="GO:0006355">
    <property type="term" value="P:regulation of DNA-templated transcription"/>
    <property type="evidence" value="ECO:0007669"/>
    <property type="project" value="InterPro"/>
</dbReference>
<dbReference type="GO" id="GO:0006351">
    <property type="term" value="P:DNA-templated transcription"/>
    <property type="evidence" value="ECO:0007669"/>
    <property type="project" value="TreeGrafter"/>
</dbReference>
<name>A0A9D2C7R3_9FIRM</name>
<evidence type="ECO:0000256" key="2">
    <source>
        <dbReference type="ARBA" id="ARBA00022649"/>
    </source>
</evidence>
<dbReference type="InterPro" id="IPR007337">
    <property type="entry name" value="RelB/DinJ"/>
</dbReference>
<accession>A0A9D2C7R3</accession>
<keyword evidence="2" id="KW-1277">Toxin-antitoxin system</keyword>
<dbReference type="Proteomes" id="UP000824007">
    <property type="component" value="Unassembled WGS sequence"/>
</dbReference>
<protein>
    <submittedName>
        <fullName evidence="3">Type II toxin-antitoxin system RelB/DinJ family antitoxin</fullName>
    </submittedName>
</protein>
<gene>
    <name evidence="3" type="ORF">H9831_08650</name>
</gene>
<proteinExistence type="inferred from homology"/>